<reference evidence="2 3" key="1">
    <citation type="journal article" date="2014" name="Int. J. Syst. Evol. Microbiol.">
        <title>Complete genome sequence of Corynebacterium casei LMG S-19264T (=DSM 44701T), isolated from a smear-ripened cheese.</title>
        <authorList>
            <consortium name="US DOE Joint Genome Institute (JGI-PGF)"/>
            <person name="Walter F."/>
            <person name="Albersmeier A."/>
            <person name="Kalinowski J."/>
            <person name="Ruckert C."/>
        </authorList>
    </citation>
    <scope>NUCLEOTIDE SEQUENCE [LARGE SCALE GENOMIC DNA]</scope>
    <source>
        <strain evidence="2 3">JCM 4677</strain>
    </source>
</reference>
<dbReference type="KEGG" id="sgm:GCM10017557_30800"/>
<proteinExistence type="predicted"/>
<accession>A0A7G1P0R9</accession>
<protein>
    <recommendedName>
        <fullName evidence="1">Trypsin-co-occurring domain-containing protein</fullName>
    </recommendedName>
</protein>
<feature type="domain" description="Trypsin-co-occurring" evidence="1">
    <location>
        <begin position="23"/>
        <end position="134"/>
    </location>
</feature>
<evidence type="ECO:0000259" key="1">
    <source>
        <dbReference type="Pfam" id="PF19493"/>
    </source>
</evidence>
<keyword evidence="3" id="KW-1185">Reference proteome</keyword>
<dbReference type="Proteomes" id="UP000516444">
    <property type="component" value="Chromosome"/>
</dbReference>
<dbReference type="InterPro" id="IPR045794">
    <property type="entry name" value="Trypco1"/>
</dbReference>
<evidence type="ECO:0000313" key="2">
    <source>
        <dbReference type="EMBL" id="BCL28221.1"/>
    </source>
</evidence>
<dbReference type="Pfam" id="PF19493">
    <property type="entry name" value="Trypco1"/>
    <property type="match status" value="1"/>
</dbReference>
<dbReference type="NCBIfam" id="NF041216">
    <property type="entry name" value="CU044_2847_fam"/>
    <property type="match status" value="1"/>
</dbReference>
<dbReference type="AlphaFoldDB" id="A0A7G1P0R9"/>
<organism evidence="2 3">
    <name type="scientific">Streptomyces aurantiacus</name>
    <dbReference type="NCBI Taxonomy" id="47760"/>
    <lineage>
        <taxon>Bacteria</taxon>
        <taxon>Bacillati</taxon>
        <taxon>Actinomycetota</taxon>
        <taxon>Actinomycetes</taxon>
        <taxon>Kitasatosporales</taxon>
        <taxon>Streptomycetaceae</taxon>
        <taxon>Streptomyces</taxon>
        <taxon>Streptomyces aurantiacus group</taxon>
    </lineage>
</organism>
<name>A0A7G1P0R9_9ACTN</name>
<sequence>MPMSWPALRHNVVVPTSTAADLELDDGTPVRFLFTAAQDQGAAGPDDDLPEGMGRAVPVSRGGRAAADMAIGTLRLALRPLGPLLQEVHDAVVAAPRPPSDISVTFGVQVGQDLRLGIVGGNGQAHLTVTASWQPAAGAGDGATTGAE</sequence>
<dbReference type="EMBL" id="AP023440">
    <property type="protein sequence ID" value="BCL28221.1"/>
    <property type="molecule type" value="Genomic_DNA"/>
</dbReference>
<gene>
    <name evidence="2" type="ORF">GCM10017557_30800</name>
</gene>
<evidence type="ECO:0000313" key="3">
    <source>
        <dbReference type="Proteomes" id="UP000516444"/>
    </source>
</evidence>